<dbReference type="AlphaFoldDB" id="M1P8C7"/>
<dbReference type="OrthoDB" id="5352625at2"/>
<evidence type="ECO:0000256" key="8">
    <source>
        <dbReference type="ARBA" id="ARBA00022989"/>
    </source>
</evidence>
<evidence type="ECO:0000256" key="6">
    <source>
        <dbReference type="ARBA" id="ARBA00022692"/>
    </source>
</evidence>
<dbReference type="SUPFAM" id="SSF141371">
    <property type="entry name" value="PilZ domain-like"/>
    <property type="match status" value="1"/>
</dbReference>
<dbReference type="PATRIC" id="fig|1167006.5.peg.1494"/>
<dbReference type="eggNOG" id="COG1215">
    <property type="taxonomic scope" value="Bacteria"/>
</dbReference>
<keyword evidence="9 11" id="KW-0472">Membrane</keyword>
<proteinExistence type="predicted"/>
<dbReference type="PRINTS" id="PR01439">
    <property type="entry name" value="CELLSNTHASEA"/>
</dbReference>
<dbReference type="GO" id="GO:0016760">
    <property type="term" value="F:cellulose synthase (UDP-forming) activity"/>
    <property type="evidence" value="ECO:0007669"/>
    <property type="project" value="UniProtKB-EC"/>
</dbReference>
<dbReference type="EC" id="2.4.1.12" evidence="11"/>
<dbReference type="CDD" id="cd06421">
    <property type="entry name" value="CESA_CelA_like"/>
    <property type="match status" value="1"/>
</dbReference>
<sequence>MNVNGFFSQKNWLAPVVIGCLLLTTPLFLSGVITRLTTKEQFFFAWGLIFLVLVLRKVAHHFSVFFGILISFCTLFLLSRYFFFRLSSTLLYTSTLEFFFILVLFAAEIYGMFIQVMGMIINVMPLYRPAVQSIELSDPDLPVVDVLIPTYNEPEQMVAITASACTLFDYPREKLNIYILDDGGTTQKRNAADPKSAAAALVRHETLKVLAEYLEVNYLTREENISAKAGNINAALYTSDDGQQHPSGDLVLVLDCDHVPTRDFLQNTVGYFLKDPKLFLVQTPHFFINPDPVEKNLDTFNKIPGDNVMFYGKVLPGLDLWNAAFFCGSAAVLRRSCLDEVGGIVGETITEDAETALTMHGRGYNSVYVGKPMVCGLCPETFEDFIIQRNRWAQGMAQILLLKNPLFARGLSLIQRLCYLNSAGFWFFSFSRLMFMLAPFFYLYGDLQIYHATLLQCLAYPIPYMILSMIVTNFMYGAVRHPFFSELYETAMSFYNVPAILSVLRNPRSPQFKVTPKDTSLAEDSVSPLATPFYIMLGLFAAMYPVAMYRAVTNPQFLGSIIICTVWGTFNFLLLLLCLGVVWERRQIRKKYRMPVKEPIRLRVQDSGQDGWLNGLATDLSEEGMGIILDGKRLVSEGAMIEIETENSAGRHFLFTAEVVRIMKHGNGVQLGCQYQFEDEESFLAITNYLYGESDRWEKLWKGRQHKVPIVAGFFFVLKLGFTGTYHHFIGLARIFWKKLHIYQEKIWSRFVAKKTKRSGCSY</sequence>
<dbReference type="Gene3D" id="3.90.550.10">
    <property type="entry name" value="Spore Coat Polysaccharide Biosynthesis Protein SpsA, Chain A"/>
    <property type="match status" value="1"/>
</dbReference>
<dbReference type="PANTHER" id="PTHR43867:SF2">
    <property type="entry name" value="CELLULOSE SYNTHASE CATALYTIC SUBUNIT A [UDP-FORMING]"/>
    <property type="match status" value="1"/>
</dbReference>
<keyword evidence="6 11" id="KW-0812">Transmembrane</keyword>
<evidence type="ECO:0000256" key="10">
    <source>
        <dbReference type="ARBA" id="ARBA00048682"/>
    </source>
</evidence>
<keyword evidence="4 11" id="KW-0328">Glycosyltransferase</keyword>
<feature type="transmembrane region" description="Helical" evidence="11">
    <location>
        <begin position="708"/>
        <end position="730"/>
    </location>
</feature>
<feature type="transmembrane region" description="Helical" evidence="11">
    <location>
        <begin position="557"/>
        <end position="583"/>
    </location>
</feature>
<evidence type="ECO:0000256" key="2">
    <source>
        <dbReference type="ARBA" id="ARBA00022475"/>
    </source>
</evidence>
<dbReference type="Pfam" id="PF13632">
    <property type="entry name" value="Glyco_trans_2_3"/>
    <property type="match status" value="1"/>
</dbReference>
<name>M1P8C7_DESSD</name>
<dbReference type="KEGG" id="dsf:UWK_01356"/>
<evidence type="ECO:0000313" key="14">
    <source>
        <dbReference type="EMBL" id="AGF77917.1"/>
    </source>
</evidence>
<dbReference type="GO" id="GO:0005886">
    <property type="term" value="C:plasma membrane"/>
    <property type="evidence" value="ECO:0007669"/>
    <property type="project" value="UniProtKB-SubCell"/>
</dbReference>
<evidence type="ECO:0000256" key="11">
    <source>
        <dbReference type="RuleBase" id="RU365020"/>
    </source>
</evidence>
<protein>
    <recommendedName>
        <fullName evidence="11">Cellulose synthase catalytic subunit [UDP-forming]</fullName>
        <ecNumber evidence="11">2.4.1.12</ecNumber>
    </recommendedName>
</protein>
<organism evidence="14 15">
    <name type="scientific">Desulfocapsa sulfexigens (strain DSM 10523 / SB164P1)</name>
    <dbReference type="NCBI Taxonomy" id="1167006"/>
    <lineage>
        <taxon>Bacteria</taxon>
        <taxon>Pseudomonadati</taxon>
        <taxon>Thermodesulfobacteriota</taxon>
        <taxon>Desulfobulbia</taxon>
        <taxon>Desulfobulbales</taxon>
        <taxon>Desulfocapsaceae</taxon>
        <taxon>Desulfocapsa</taxon>
    </lineage>
</organism>
<keyword evidence="15" id="KW-1185">Reference proteome</keyword>
<dbReference type="GO" id="GO:0035438">
    <property type="term" value="F:cyclic-di-GMP binding"/>
    <property type="evidence" value="ECO:0007669"/>
    <property type="project" value="InterPro"/>
</dbReference>
<dbReference type="EMBL" id="CP003985">
    <property type="protein sequence ID" value="AGF77917.1"/>
    <property type="molecule type" value="Genomic_DNA"/>
</dbReference>
<evidence type="ECO:0000256" key="1">
    <source>
        <dbReference type="ARBA" id="ARBA00004429"/>
    </source>
</evidence>
<dbReference type="InterPro" id="IPR050321">
    <property type="entry name" value="Glycosyltr_2/OpgH_subfam"/>
</dbReference>
<comment type="pathway">
    <text evidence="11">Glycan metabolism; bacterial cellulose biosynthesis.</text>
</comment>
<dbReference type="Gene3D" id="2.40.10.220">
    <property type="entry name" value="predicted glycosyltransferase like domains"/>
    <property type="match status" value="1"/>
</dbReference>
<keyword evidence="7 11" id="KW-0135">Cellulose biosynthesis</keyword>
<evidence type="ECO:0000256" key="7">
    <source>
        <dbReference type="ARBA" id="ARBA00022916"/>
    </source>
</evidence>
<dbReference type="RefSeq" id="WP_015403608.1">
    <property type="nucleotide sequence ID" value="NC_020304.1"/>
</dbReference>
<comment type="cofactor">
    <cofactor evidence="11">
        <name>Mg(2+)</name>
        <dbReference type="ChEBI" id="CHEBI:18420"/>
    </cofactor>
</comment>
<evidence type="ECO:0000313" key="15">
    <source>
        <dbReference type="Proteomes" id="UP000011721"/>
    </source>
</evidence>
<dbReference type="PANTHER" id="PTHR43867">
    <property type="entry name" value="CELLULOSE SYNTHASE CATALYTIC SUBUNIT A [UDP-FORMING]"/>
    <property type="match status" value="1"/>
</dbReference>
<dbReference type="NCBIfam" id="TIGR03030">
    <property type="entry name" value="CelA"/>
    <property type="match status" value="1"/>
</dbReference>
<feature type="domain" description="PilZ" evidence="12">
    <location>
        <begin position="587"/>
        <end position="691"/>
    </location>
</feature>
<comment type="subcellular location">
    <subcellularLocation>
        <location evidence="1">Cell inner membrane</location>
        <topology evidence="1">Multi-pass membrane protein</topology>
    </subcellularLocation>
</comment>
<evidence type="ECO:0000256" key="9">
    <source>
        <dbReference type="ARBA" id="ARBA00023136"/>
    </source>
</evidence>
<keyword evidence="11" id="KW-0973">c-di-GMP</keyword>
<keyword evidence="3 11" id="KW-0997">Cell inner membrane</keyword>
<keyword evidence="2 11" id="KW-1003">Cell membrane</keyword>
<dbReference type="HOGENOM" id="CLU_011907_0_1_7"/>
<dbReference type="InterPro" id="IPR001173">
    <property type="entry name" value="Glyco_trans_2-like"/>
</dbReference>
<feature type="transmembrane region" description="Helical" evidence="11">
    <location>
        <begin position="425"/>
        <end position="445"/>
    </location>
</feature>
<feature type="transmembrane region" description="Helical" evidence="11">
    <location>
        <begin position="457"/>
        <end position="475"/>
    </location>
</feature>
<dbReference type="InterPro" id="IPR029044">
    <property type="entry name" value="Nucleotide-diphossugar_trans"/>
</dbReference>
<dbReference type="Pfam" id="PF07238">
    <property type="entry name" value="PilZ"/>
    <property type="match status" value="1"/>
</dbReference>
<evidence type="ECO:0000256" key="5">
    <source>
        <dbReference type="ARBA" id="ARBA00022679"/>
    </source>
</evidence>
<comment type="function">
    <text evidence="11">Catalytic subunit of cellulose synthase. It polymerizes uridine 5'-diphosphate glucose to cellulose.</text>
</comment>
<accession>M1P8C7</accession>
<dbReference type="UniPathway" id="UPA00694"/>
<evidence type="ECO:0000259" key="13">
    <source>
        <dbReference type="Pfam" id="PF13632"/>
    </source>
</evidence>
<comment type="catalytic activity">
    <reaction evidence="10 11">
        <text>[(1-&gt;4)-beta-D-glucosyl](n) + UDP-alpha-D-glucose = [(1-&gt;4)-beta-D-glucosyl](n+1) + UDP + H(+)</text>
        <dbReference type="Rhea" id="RHEA:19929"/>
        <dbReference type="Rhea" id="RHEA-COMP:10033"/>
        <dbReference type="Rhea" id="RHEA-COMP:10034"/>
        <dbReference type="ChEBI" id="CHEBI:15378"/>
        <dbReference type="ChEBI" id="CHEBI:18246"/>
        <dbReference type="ChEBI" id="CHEBI:58223"/>
        <dbReference type="ChEBI" id="CHEBI:58885"/>
        <dbReference type="EC" id="2.4.1.12"/>
    </reaction>
</comment>
<dbReference type="GO" id="GO:0006011">
    <property type="term" value="P:UDP-alpha-D-glucose metabolic process"/>
    <property type="evidence" value="ECO:0007669"/>
    <property type="project" value="InterPro"/>
</dbReference>
<feature type="transmembrane region" description="Helical" evidence="11">
    <location>
        <begin position="96"/>
        <end position="121"/>
    </location>
</feature>
<evidence type="ECO:0000259" key="12">
    <source>
        <dbReference type="Pfam" id="PF07238"/>
    </source>
</evidence>
<gene>
    <name evidence="14" type="ordered locus">UWK_01356</name>
</gene>
<dbReference type="STRING" id="1167006.UWK_01356"/>
<keyword evidence="8 11" id="KW-1133">Transmembrane helix</keyword>
<feature type="transmembrane region" description="Helical" evidence="11">
    <location>
        <begin position="12"/>
        <end position="30"/>
    </location>
</feature>
<dbReference type="InterPro" id="IPR009875">
    <property type="entry name" value="PilZ_domain"/>
</dbReference>
<feature type="transmembrane region" description="Helical" evidence="11">
    <location>
        <begin position="65"/>
        <end position="84"/>
    </location>
</feature>
<dbReference type="SUPFAM" id="SSF53448">
    <property type="entry name" value="Nucleotide-diphospho-sugar transferases"/>
    <property type="match status" value="1"/>
</dbReference>
<evidence type="ECO:0000256" key="3">
    <source>
        <dbReference type="ARBA" id="ARBA00022519"/>
    </source>
</evidence>
<reference evidence="15" key="1">
    <citation type="journal article" date="2013" name="Stand. Genomic Sci.">
        <title>Complete genome sequence of Desulfocapsa sulfexigens, a marine deltaproteobacterium specialized in disproportionating inorganic sulfur compounds.</title>
        <authorList>
            <person name="Finster K.W."/>
            <person name="Kjeldsen K.U."/>
            <person name="Kube M."/>
            <person name="Reinhardt R."/>
            <person name="Mussmann M."/>
            <person name="Amann R."/>
            <person name="Schreiber L."/>
        </authorList>
    </citation>
    <scope>NUCLEOTIDE SEQUENCE [LARGE SCALE GENOMIC DNA]</scope>
    <source>
        <strain evidence="15">DSM 10523 / SB164P1</strain>
    </source>
</reference>
<dbReference type="GO" id="GO:0030244">
    <property type="term" value="P:cellulose biosynthetic process"/>
    <property type="evidence" value="ECO:0007669"/>
    <property type="project" value="UniProtKB-KW"/>
</dbReference>
<feature type="domain" description="Glycosyltransferase 2-like" evidence="13">
    <location>
        <begin position="250"/>
        <end position="457"/>
    </location>
</feature>
<dbReference type="InterPro" id="IPR003919">
    <property type="entry name" value="Cell_synth_A"/>
</dbReference>
<feature type="transmembrane region" description="Helical" evidence="11">
    <location>
        <begin position="42"/>
        <end position="59"/>
    </location>
</feature>
<feature type="transmembrane region" description="Helical" evidence="11">
    <location>
        <begin position="525"/>
        <end position="545"/>
    </location>
</feature>
<keyword evidence="5 11" id="KW-0808">Transferase</keyword>
<evidence type="ECO:0000256" key="4">
    <source>
        <dbReference type="ARBA" id="ARBA00022676"/>
    </source>
</evidence>
<dbReference type="Proteomes" id="UP000011721">
    <property type="component" value="Chromosome"/>
</dbReference>